<keyword evidence="2" id="KW-0479">Metal-binding</keyword>
<feature type="binding site" evidence="2">
    <location>
        <position position="104"/>
    </location>
    <ligand>
        <name>Zn(2+)</name>
        <dbReference type="ChEBI" id="CHEBI:29105"/>
        <label>2</label>
    </ligand>
</feature>
<organism evidence="3">
    <name type="scientific">uncultured Anaerotruncus sp</name>
    <dbReference type="NCBI Taxonomy" id="905011"/>
    <lineage>
        <taxon>Bacteria</taxon>
        <taxon>Bacillati</taxon>
        <taxon>Bacillota</taxon>
        <taxon>Clostridia</taxon>
        <taxon>Eubacteriales</taxon>
        <taxon>Oscillospiraceae</taxon>
        <taxon>Anaerotruncus</taxon>
        <taxon>environmental samples</taxon>
    </lineage>
</organism>
<keyword evidence="3" id="KW-0645">Protease</keyword>
<protein>
    <submittedName>
        <fullName evidence="3">D-aminopeptidase</fullName>
        <ecNumber evidence="3">3.4.11.-</ecNumber>
    </submittedName>
</protein>
<dbReference type="InterPro" id="IPR027476">
    <property type="entry name" value="DppA_N"/>
</dbReference>
<dbReference type="EC" id="3.4.11.-" evidence="3"/>
<keyword evidence="3" id="KW-0378">Hydrolase</keyword>
<keyword evidence="3" id="KW-0031">Aminopeptidase</keyword>
<dbReference type="GO" id="GO:0004177">
    <property type="term" value="F:aminopeptidase activity"/>
    <property type="evidence" value="ECO:0007669"/>
    <property type="project" value="UniProtKB-KW"/>
</dbReference>
<gene>
    <name evidence="3" type="primary">dppA_2</name>
    <name evidence="3" type="ORF">AULFYP135_00695</name>
</gene>
<feature type="binding site" evidence="2">
    <location>
        <position position="11"/>
    </location>
    <ligand>
        <name>Zn(2+)</name>
        <dbReference type="ChEBI" id="CHEBI:29105"/>
        <label>1</label>
    </ligand>
</feature>
<proteinExistence type="predicted"/>
<dbReference type="Gene3D" id="3.30.1360.130">
    <property type="entry name" value="Dipeptide transport protein"/>
    <property type="match status" value="1"/>
</dbReference>
<feature type="active site" description="Nucleophile" evidence="1">
    <location>
        <position position="117"/>
    </location>
</feature>
<dbReference type="PIRSF" id="PIRSF015853">
    <property type="entry name" value="Pep_DppA"/>
    <property type="match status" value="1"/>
</dbReference>
<dbReference type="EMBL" id="CACRSL010000003">
    <property type="protein sequence ID" value="VYS86730.1"/>
    <property type="molecule type" value="Genomic_DNA"/>
</dbReference>
<keyword evidence="2" id="KW-0862">Zinc</keyword>
<dbReference type="InterPro" id="IPR036177">
    <property type="entry name" value="Peptidase_M55_sf"/>
</dbReference>
<accession>A0A6N2S5I6</accession>
<dbReference type="SUPFAM" id="SSF63992">
    <property type="entry name" value="Dipeptide transport protein"/>
    <property type="match status" value="1"/>
</dbReference>
<evidence type="ECO:0000313" key="3">
    <source>
        <dbReference type="EMBL" id="VYS86730.1"/>
    </source>
</evidence>
<feature type="binding site" evidence="2">
    <location>
        <position position="9"/>
    </location>
    <ligand>
        <name>Zn(2+)</name>
        <dbReference type="ChEBI" id="CHEBI:29105"/>
        <label>1</label>
    </ligand>
</feature>
<evidence type="ECO:0000256" key="2">
    <source>
        <dbReference type="PIRSR" id="PIRSR015853-2"/>
    </source>
</evidence>
<dbReference type="InterPro" id="IPR007035">
    <property type="entry name" value="Peptidase_M55"/>
</dbReference>
<sequence>MKKAFISADIEGMEGNVSRLQSWRSKPDYTIARKRLAEDVNAAIRACFDSGYDEVYVCDGHGDMENLILEDMDPRCKLISGSMRNSLQMEGIDSTFDAYISFGHAGAGQHVGGVYDHCFNGFKIYNLRFNGVTMNTETVADALVAGFYGVPLVCCIGDVALAEECKAFVPNMETVVVKEGITRYSAVSIHPTVARKKIYDGVMAALARRDEIKPLRLDNMEELTMEVDYKDSNSADAAVLIPGVKRLNPRSVSFTGDPETVFKLQEVLLYRLLDVVE</sequence>
<name>A0A6N2S5I6_9FIRM</name>
<evidence type="ECO:0000256" key="1">
    <source>
        <dbReference type="PIRSR" id="PIRSR015853-1"/>
    </source>
</evidence>
<dbReference type="Pfam" id="PF04951">
    <property type="entry name" value="Peptidase_M55"/>
    <property type="match status" value="1"/>
</dbReference>
<reference evidence="3" key="1">
    <citation type="submission" date="2019-11" db="EMBL/GenBank/DDBJ databases">
        <authorList>
            <person name="Feng L."/>
        </authorList>
    </citation>
    <scope>NUCLEOTIDE SEQUENCE</scope>
    <source>
        <strain evidence="3">AundefinedLFYP135</strain>
    </source>
</reference>
<dbReference type="AlphaFoldDB" id="A0A6N2S5I6"/>
<dbReference type="Gene3D" id="3.40.50.10780">
    <property type="entry name" value="Dipeptide transport protein"/>
    <property type="match status" value="1"/>
</dbReference>
<feature type="binding site" evidence="2">
    <location>
        <position position="137"/>
    </location>
    <ligand>
        <name>Zn(2+)</name>
        <dbReference type="ChEBI" id="CHEBI:29105"/>
        <label>2</label>
    </ligand>
</feature>
<feature type="binding site" evidence="2">
    <location>
        <position position="61"/>
    </location>
    <ligand>
        <name>Zn(2+)</name>
        <dbReference type="ChEBI" id="CHEBI:29105"/>
        <label>2</label>
    </ligand>
</feature>
<dbReference type="GO" id="GO:0046872">
    <property type="term" value="F:metal ion binding"/>
    <property type="evidence" value="ECO:0007669"/>
    <property type="project" value="UniProtKB-KW"/>
</dbReference>
<feature type="binding site" evidence="2">
    <location>
        <position position="9"/>
    </location>
    <ligand>
        <name>Zn(2+)</name>
        <dbReference type="ChEBI" id="CHEBI:29105"/>
        <label>2</label>
    </ligand>
</feature>